<sequence length="358" mass="41144">MRIMFLDKLGTVSVIEYGQGRMKCKSDGVFTSTTNIDLITAYLGIFKGKNEIGTGGSDPTIQGAIYFRDYWSQSNVDKIRECCCAPSFIISIAGPWVCILGAVFLNRVVIQPLTDFIPLTINLRIPDQFNRIARLFYALLVAFHRLQYFYQNLSLDPSDQRFFPYIREFPSNEGRVPFTYISELSDDYTRTIWKAKTDDNRMIVVKFAAKYNFEAHNLCAIQDYAPKLLYCSNDEEAKTLGGLKMVIMEYVDSTSLGQKHWINPVLWETIFNDVEAAIQLLHDNNFVFADLRAPNILIINATQHAMLIDFDWCGKHDVDKYPPSMNKNLSWPPGAKPCALLKKEHDIHWLNLLRDMFE</sequence>
<organism evidence="1 2">
    <name type="scientific">Gigaspora rosea</name>
    <dbReference type="NCBI Taxonomy" id="44941"/>
    <lineage>
        <taxon>Eukaryota</taxon>
        <taxon>Fungi</taxon>
        <taxon>Fungi incertae sedis</taxon>
        <taxon>Mucoromycota</taxon>
        <taxon>Glomeromycotina</taxon>
        <taxon>Glomeromycetes</taxon>
        <taxon>Diversisporales</taxon>
        <taxon>Gigasporaceae</taxon>
        <taxon>Gigaspora</taxon>
    </lineage>
</organism>
<dbReference type="SUPFAM" id="SSF56112">
    <property type="entry name" value="Protein kinase-like (PK-like)"/>
    <property type="match status" value="1"/>
</dbReference>
<evidence type="ECO:0008006" key="3">
    <source>
        <dbReference type="Google" id="ProtNLM"/>
    </source>
</evidence>
<accession>A0A397V9Q1</accession>
<dbReference type="EMBL" id="QKWP01000491">
    <property type="protein sequence ID" value="RIB19165.1"/>
    <property type="molecule type" value="Genomic_DNA"/>
</dbReference>
<evidence type="ECO:0000313" key="1">
    <source>
        <dbReference type="EMBL" id="RIB19165.1"/>
    </source>
</evidence>
<gene>
    <name evidence="1" type="ORF">C2G38_2015932</name>
</gene>
<dbReference type="AlphaFoldDB" id="A0A397V9Q1"/>
<dbReference type="InterPro" id="IPR011009">
    <property type="entry name" value="Kinase-like_dom_sf"/>
</dbReference>
<evidence type="ECO:0000313" key="2">
    <source>
        <dbReference type="Proteomes" id="UP000266673"/>
    </source>
</evidence>
<protein>
    <recommendedName>
        <fullName evidence="3">Protein kinase domain-containing protein</fullName>
    </recommendedName>
</protein>
<dbReference type="Gene3D" id="1.10.510.10">
    <property type="entry name" value="Transferase(Phosphotransferase) domain 1"/>
    <property type="match status" value="1"/>
</dbReference>
<dbReference type="OrthoDB" id="4062651at2759"/>
<comment type="caution">
    <text evidence="1">The sequence shown here is derived from an EMBL/GenBank/DDBJ whole genome shotgun (WGS) entry which is preliminary data.</text>
</comment>
<keyword evidence="2" id="KW-1185">Reference proteome</keyword>
<reference evidence="1 2" key="1">
    <citation type="submission" date="2018-06" db="EMBL/GenBank/DDBJ databases">
        <title>Comparative genomics reveals the genomic features of Rhizophagus irregularis, R. cerebriforme, R. diaphanum and Gigaspora rosea, and their symbiotic lifestyle signature.</title>
        <authorList>
            <person name="Morin E."/>
            <person name="San Clemente H."/>
            <person name="Chen E.C.H."/>
            <person name="De La Providencia I."/>
            <person name="Hainaut M."/>
            <person name="Kuo A."/>
            <person name="Kohler A."/>
            <person name="Murat C."/>
            <person name="Tang N."/>
            <person name="Roy S."/>
            <person name="Loubradou J."/>
            <person name="Henrissat B."/>
            <person name="Grigoriev I.V."/>
            <person name="Corradi N."/>
            <person name="Roux C."/>
            <person name="Martin F.M."/>
        </authorList>
    </citation>
    <scope>NUCLEOTIDE SEQUENCE [LARGE SCALE GENOMIC DNA]</scope>
    <source>
        <strain evidence="1 2">DAOM 194757</strain>
    </source>
</reference>
<proteinExistence type="predicted"/>
<name>A0A397V9Q1_9GLOM</name>
<dbReference type="Proteomes" id="UP000266673">
    <property type="component" value="Unassembled WGS sequence"/>
</dbReference>